<keyword evidence="3" id="KW-1185">Reference proteome</keyword>
<feature type="region of interest" description="Disordered" evidence="1">
    <location>
        <begin position="37"/>
        <end position="70"/>
    </location>
</feature>
<evidence type="ECO:0000313" key="2">
    <source>
        <dbReference type="EMBL" id="OQU82962.1"/>
    </source>
</evidence>
<proteinExistence type="predicted"/>
<organism evidence="2 3">
    <name type="scientific">Sorghum bicolor</name>
    <name type="common">Sorghum</name>
    <name type="synonym">Sorghum vulgare</name>
    <dbReference type="NCBI Taxonomy" id="4558"/>
    <lineage>
        <taxon>Eukaryota</taxon>
        <taxon>Viridiplantae</taxon>
        <taxon>Streptophyta</taxon>
        <taxon>Embryophyta</taxon>
        <taxon>Tracheophyta</taxon>
        <taxon>Spermatophyta</taxon>
        <taxon>Magnoliopsida</taxon>
        <taxon>Liliopsida</taxon>
        <taxon>Poales</taxon>
        <taxon>Poaceae</taxon>
        <taxon>PACMAD clade</taxon>
        <taxon>Panicoideae</taxon>
        <taxon>Andropogonodae</taxon>
        <taxon>Andropogoneae</taxon>
        <taxon>Sorghinae</taxon>
        <taxon>Sorghum</taxon>
    </lineage>
</organism>
<protein>
    <submittedName>
        <fullName evidence="2">Uncharacterized protein</fullName>
    </submittedName>
</protein>
<dbReference type="AlphaFoldDB" id="A0A1Z5RGS9"/>
<reference evidence="2 3" key="1">
    <citation type="journal article" date="2009" name="Nature">
        <title>The Sorghum bicolor genome and the diversification of grasses.</title>
        <authorList>
            <person name="Paterson A.H."/>
            <person name="Bowers J.E."/>
            <person name="Bruggmann R."/>
            <person name="Dubchak I."/>
            <person name="Grimwood J."/>
            <person name="Gundlach H."/>
            <person name="Haberer G."/>
            <person name="Hellsten U."/>
            <person name="Mitros T."/>
            <person name="Poliakov A."/>
            <person name="Schmutz J."/>
            <person name="Spannagl M."/>
            <person name="Tang H."/>
            <person name="Wang X."/>
            <person name="Wicker T."/>
            <person name="Bharti A.K."/>
            <person name="Chapman J."/>
            <person name="Feltus F.A."/>
            <person name="Gowik U."/>
            <person name="Grigoriev I.V."/>
            <person name="Lyons E."/>
            <person name="Maher C.A."/>
            <person name="Martis M."/>
            <person name="Narechania A."/>
            <person name="Otillar R.P."/>
            <person name="Penning B.W."/>
            <person name="Salamov A.A."/>
            <person name="Wang Y."/>
            <person name="Zhang L."/>
            <person name="Carpita N.C."/>
            <person name="Freeling M."/>
            <person name="Gingle A.R."/>
            <person name="Hash C.T."/>
            <person name="Keller B."/>
            <person name="Klein P."/>
            <person name="Kresovich S."/>
            <person name="McCann M.C."/>
            <person name="Ming R."/>
            <person name="Peterson D.G."/>
            <person name="Mehboob-ur-Rahman"/>
            <person name="Ware D."/>
            <person name="Westhoff P."/>
            <person name="Mayer K.F."/>
            <person name="Messing J."/>
            <person name="Rokhsar D.S."/>
        </authorList>
    </citation>
    <scope>NUCLEOTIDE SEQUENCE [LARGE SCALE GENOMIC DNA]</scope>
    <source>
        <strain evidence="3">cv. BTx623</strain>
    </source>
</reference>
<dbReference type="InParanoid" id="A0A1Z5RGS9"/>
<dbReference type="Gramene" id="OQU82962">
    <property type="protein sequence ID" value="OQU82962"/>
    <property type="gene ID" value="SORBI_3005G054150"/>
</dbReference>
<reference evidence="3" key="2">
    <citation type="journal article" date="2018" name="Plant J.">
        <title>The Sorghum bicolor reference genome: improved assembly, gene annotations, a transcriptome atlas, and signatures of genome organization.</title>
        <authorList>
            <person name="McCormick R.F."/>
            <person name="Truong S.K."/>
            <person name="Sreedasyam A."/>
            <person name="Jenkins J."/>
            <person name="Shu S."/>
            <person name="Sims D."/>
            <person name="Kennedy M."/>
            <person name="Amirebrahimi M."/>
            <person name="Weers B.D."/>
            <person name="McKinley B."/>
            <person name="Mattison A."/>
            <person name="Morishige D.T."/>
            <person name="Grimwood J."/>
            <person name="Schmutz J."/>
            <person name="Mullet J.E."/>
        </authorList>
    </citation>
    <scope>NUCLEOTIDE SEQUENCE [LARGE SCALE GENOMIC DNA]</scope>
    <source>
        <strain evidence="3">cv. BTx623</strain>
    </source>
</reference>
<dbReference type="Proteomes" id="UP000000768">
    <property type="component" value="Chromosome 5"/>
</dbReference>
<feature type="compositionally biased region" description="Basic residues" evidence="1">
    <location>
        <begin position="37"/>
        <end position="62"/>
    </location>
</feature>
<accession>A0A1Z5RGS9</accession>
<evidence type="ECO:0000256" key="1">
    <source>
        <dbReference type="SAM" id="MobiDB-lite"/>
    </source>
</evidence>
<dbReference type="EMBL" id="CM000764">
    <property type="protein sequence ID" value="OQU82962.1"/>
    <property type="molecule type" value="Genomic_DNA"/>
</dbReference>
<gene>
    <name evidence="2" type="ORF">SORBI_3005G054150</name>
</gene>
<dbReference type="ExpressionAtlas" id="A0A1Z5RGS9">
    <property type="expression patterns" value="baseline"/>
</dbReference>
<sequence>MSRIGFQGSKFLGKSFDVQIRVLEVLYARWQGCSMRHQSKRSHRMRHQRGLRRWRRMRHRPRGAVTQHRLPPIASLLSSPVAHTSWSLFDETPSNKHSIQRRKLLVSGGP</sequence>
<evidence type="ECO:0000313" key="3">
    <source>
        <dbReference type="Proteomes" id="UP000000768"/>
    </source>
</evidence>
<name>A0A1Z5RGS9_SORBI</name>